<accession>A0A0L0CFI8</accession>
<organism evidence="2 3">
    <name type="scientific">Lucilia cuprina</name>
    <name type="common">Green bottle fly</name>
    <name type="synonym">Australian sheep blowfly</name>
    <dbReference type="NCBI Taxonomy" id="7375"/>
    <lineage>
        <taxon>Eukaryota</taxon>
        <taxon>Metazoa</taxon>
        <taxon>Ecdysozoa</taxon>
        <taxon>Arthropoda</taxon>
        <taxon>Hexapoda</taxon>
        <taxon>Insecta</taxon>
        <taxon>Pterygota</taxon>
        <taxon>Neoptera</taxon>
        <taxon>Endopterygota</taxon>
        <taxon>Diptera</taxon>
        <taxon>Brachycera</taxon>
        <taxon>Muscomorpha</taxon>
        <taxon>Oestroidea</taxon>
        <taxon>Calliphoridae</taxon>
        <taxon>Luciliinae</taxon>
        <taxon>Lucilia</taxon>
    </lineage>
</organism>
<evidence type="ECO:0000313" key="3">
    <source>
        <dbReference type="Proteomes" id="UP000037069"/>
    </source>
</evidence>
<gene>
    <name evidence="2" type="ORF">FF38_14509</name>
</gene>
<dbReference type="AlphaFoldDB" id="A0A0L0CFI8"/>
<keyword evidence="1" id="KW-1133">Transmembrane helix</keyword>
<dbReference type="EMBL" id="JRES01000557">
    <property type="protein sequence ID" value="KNC30259.1"/>
    <property type="molecule type" value="Genomic_DNA"/>
</dbReference>
<keyword evidence="1" id="KW-0472">Membrane</keyword>
<name>A0A0L0CFI8_LUCCU</name>
<evidence type="ECO:0000256" key="1">
    <source>
        <dbReference type="SAM" id="Phobius"/>
    </source>
</evidence>
<dbReference type="Proteomes" id="UP000037069">
    <property type="component" value="Unassembled WGS sequence"/>
</dbReference>
<evidence type="ECO:0000313" key="2">
    <source>
        <dbReference type="EMBL" id="KNC30259.1"/>
    </source>
</evidence>
<feature type="transmembrane region" description="Helical" evidence="1">
    <location>
        <begin position="6"/>
        <end position="28"/>
    </location>
</feature>
<keyword evidence="1" id="KW-0812">Transmembrane</keyword>
<keyword evidence="3" id="KW-1185">Reference proteome</keyword>
<sequence length="96" mass="11486">MFFKYLYSWLVILLIFFVYKTDGSIIHLSKDSRLWNSFQIKQCRQKCYTEALTKASMELGQSMCSDMFYCSKGCRIACLYHNIHTFNEIKYQISYT</sequence>
<reference evidence="2 3" key="1">
    <citation type="journal article" date="2015" name="Nat. Commun.">
        <title>Lucilia cuprina genome unlocks parasitic fly biology to underpin future interventions.</title>
        <authorList>
            <person name="Anstead C.A."/>
            <person name="Korhonen P.K."/>
            <person name="Young N.D."/>
            <person name="Hall R.S."/>
            <person name="Jex A.R."/>
            <person name="Murali S.C."/>
            <person name="Hughes D.S."/>
            <person name="Lee S.F."/>
            <person name="Perry T."/>
            <person name="Stroehlein A.J."/>
            <person name="Ansell B.R."/>
            <person name="Breugelmans B."/>
            <person name="Hofmann A."/>
            <person name="Qu J."/>
            <person name="Dugan S."/>
            <person name="Lee S.L."/>
            <person name="Chao H."/>
            <person name="Dinh H."/>
            <person name="Han Y."/>
            <person name="Doddapaneni H.V."/>
            <person name="Worley K.C."/>
            <person name="Muzny D.M."/>
            <person name="Ioannidis P."/>
            <person name="Waterhouse R.M."/>
            <person name="Zdobnov E.M."/>
            <person name="James P.J."/>
            <person name="Bagnall N.H."/>
            <person name="Kotze A.C."/>
            <person name="Gibbs R.A."/>
            <person name="Richards S."/>
            <person name="Batterham P."/>
            <person name="Gasser R.B."/>
        </authorList>
    </citation>
    <scope>NUCLEOTIDE SEQUENCE [LARGE SCALE GENOMIC DNA]</scope>
    <source>
        <strain evidence="2 3">LS</strain>
        <tissue evidence="2">Full body</tissue>
    </source>
</reference>
<dbReference type="OrthoDB" id="7838071at2759"/>
<comment type="caution">
    <text evidence="2">The sequence shown here is derived from an EMBL/GenBank/DDBJ whole genome shotgun (WGS) entry which is preliminary data.</text>
</comment>
<protein>
    <submittedName>
        <fullName evidence="2">Uncharacterized protein</fullName>
    </submittedName>
</protein>
<proteinExistence type="predicted"/>